<name>A0A418V3A1_RHOPL</name>
<evidence type="ECO:0008006" key="4">
    <source>
        <dbReference type="Google" id="ProtNLM"/>
    </source>
</evidence>
<accession>A0A418V3A1</accession>
<protein>
    <recommendedName>
        <fullName evidence="4">Cytochrome c domain-containing protein</fullName>
    </recommendedName>
</protein>
<evidence type="ECO:0000313" key="2">
    <source>
        <dbReference type="EMBL" id="RJF70572.1"/>
    </source>
</evidence>
<organism evidence="2 3">
    <name type="scientific">Rhodopseudomonas palustris</name>
    <dbReference type="NCBI Taxonomy" id="1076"/>
    <lineage>
        <taxon>Bacteria</taxon>
        <taxon>Pseudomonadati</taxon>
        <taxon>Pseudomonadota</taxon>
        <taxon>Alphaproteobacteria</taxon>
        <taxon>Hyphomicrobiales</taxon>
        <taxon>Nitrobacteraceae</taxon>
        <taxon>Rhodopseudomonas</taxon>
    </lineage>
</organism>
<keyword evidence="1" id="KW-0732">Signal</keyword>
<dbReference type="RefSeq" id="WP_119857573.1">
    <property type="nucleotide sequence ID" value="NZ_QYYD01000016.1"/>
</dbReference>
<feature type="chain" id="PRO_5019225483" description="Cytochrome c domain-containing protein" evidence="1">
    <location>
        <begin position="22"/>
        <end position="499"/>
    </location>
</feature>
<dbReference type="Proteomes" id="UP000285523">
    <property type="component" value="Unassembled WGS sequence"/>
</dbReference>
<dbReference type="OrthoDB" id="9807520at2"/>
<reference evidence="2 3" key="1">
    <citation type="submission" date="2018-09" db="EMBL/GenBank/DDBJ databases">
        <title>Draft genome sequence of Rhodopseudomonas palustris 2.1.18.</title>
        <authorList>
            <person name="Robertson S.L."/>
            <person name="Meyer T.E."/>
            <person name="Kyndt J.A."/>
        </authorList>
    </citation>
    <scope>NUCLEOTIDE SEQUENCE [LARGE SCALE GENOMIC DNA]</scope>
    <source>
        <strain evidence="2 3">2.1.18</strain>
    </source>
</reference>
<feature type="signal peptide" evidence="1">
    <location>
        <begin position="1"/>
        <end position="21"/>
    </location>
</feature>
<sequence length="499" mass="52435">MRAWLSVIVLICSVVPLVAGATDEPPQALAVTDALTLRELDLREQRDPSSPHPGFGLRQMLDASSSSPISNDRLFALPAMAGLAAALDDAVASYRNAAATARWTVVDRDKLKAPTARFVLAGIASRLDRGYVAADSCGEVRLIYRPVHTAAAGSQRLPMTLNLVLRARGGDGAISCREVAQRWLAAAAWPQTGADRARRLIAGDGPLAPLGPAAIDRLEINLQIATAGDAIAGEFRADYLMRVFRFDPATGRYQAAPMENQIDRDRLVADPELGQAFKHWLLQPQQLAAFDGGTLIIPDMYLARDAIAATPTAFSHAAQRPAAGLVGPATSDPLISDADIVAALQRAAESGVALQSVHSPAGFERRLNDITCSGCHQTNGIGGFHFPGTDWTAEPSHGIAAPGSPHFVADQQRRGAIIAAIAGGRTPDFARGFTDRPELHGGIVGDDAPRGGWGAACGLPHAGEVDPSFRNWTCAAGLSCQPAGGAPAFPIGMCFVAPR</sequence>
<evidence type="ECO:0000313" key="3">
    <source>
        <dbReference type="Proteomes" id="UP000285523"/>
    </source>
</evidence>
<evidence type="ECO:0000256" key="1">
    <source>
        <dbReference type="SAM" id="SignalP"/>
    </source>
</evidence>
<comment type="caution">
    <text evidence="2">The sequence shown here is derived from an EMBL/GenBank/DDBJ whole genome shotgun (WGS) entry which is preliminary data.</text>
</comment>
<dbReference type="EMBL" id="QYYD01000016">
    <property type="protein sequence ID" value="RJF70572.1"/>
    <property type="molecule type" value="Genomic_DNA"/>
</dbReference>
<gene>
    <name evidence="2" type="ORF">D4Q52_16045</name>
</gene>
<proteinExistence type="predicted"/>
<dbReference type="AlphaFoldDB" id="A0A418V3A1"/>